<reference evidence="3 4" key="1">
    <citation type="journal article" date="2022" name="Int. J. Syst. Evol. Microbiol.">
        <title>Prevotella herbatica sp. nov., a plant polysaccharide-decomposing anaerobic bacterium isolated from a methanogenic reactor.</title>
        <authorList>
            <person name="Uek A."/>
            <person name="Tonouchi A."/>
            <person name="Kaku N."/>
            <person name="Ueki K."/>
        </authorList>
    </citation>
    <scope>NUCLEOTIDE SEQUENCE [LARGE SCALE GENOMIC DNA]</scope>
    <source>
        <strain evidence="3 4">WR041</strain>
    </source>
</reference>
<dbReference type="InterPro" id="IPR058093">
    <property type="entry name" value="LA_2272-like"/>
</dbReference>
<keyword evidence="4" id="KW-1185">Reference proteome</keyword>
<feature type="domain" description="DUF3943" evidence="2">
    <location>
        <begin position="446"/>
        <end position="551"/>
    </location>
</feature>
<dbReference type="Proteomes" id="UP001319045">
    <property type="component" value="Chromosome"/>
</dbReference>
<gene>
    <name evidence="3" type="ORF">prwr041_06520</name>
</gene>
<dbReference type="Pfam" id="PF13084">
    <property type="entry name" value="DUF3943"/>
    <property type="match status" value="1"/>
</dbReference>
<evidence type="ECO:0000259" key="2">
    <source>
        <dbReference type="Pfam" id="PF13084"/>
    </source>
</evidence>
<dbReference type="RefSeq" id="WP_207154950.1">
    <property type="nucleotide sequence ID" value="NZ_AP024484.1"/>
</dbReference>
<organism evidence="3 4">
    <name type="scientific">Prevotella herbatica</name>
    <dbReference type="NCBI Taxonomy" id="2801997"/>
    <lineage>
        <taxon>Bacteria</taxon>
        <taxon>Pseudomonadati</taxon>
        <taxon>Bacteroidota</taxon>
        <taxon>Bacteroidia</taxon>
        <taxon>Bacteroidales</taxon>
        <taxon>Prevotellaceae</taxon>
        <taxon>Prevotella</taxon>
    </lineage>
</organism>
<feature type="chain" id="PRO_5046061833" evidence="1">
    <location>
        <begin position="22"/>
        <end position="852"/>
    </location>
</feature>
<name>A0ABM7NWJ2_9BACT</name>
<evidence type="ECO:0000313" key="3">
    <source>
        <dbReference type="EMBL" id="BCS84759.1"/>
    </source>
</evidence>
<sequence>MKLRHLTLALFLLLDIAYSMAQLSPVKRNTNIALGINRREKDSTLVSKLNIGLVSNVDSLHGFQFGGLSSVVRREANGLNIGGLFSYTAGDVNGAQLCGAINSVSGNLSGFQFAFINNMAHSLNGVQLSGFTNIATSPFRGVQLSGITNISMGVKEGMQISTIANICSSYMRGLQVAAYNYVDTLNGSQIGLINVCSSHPRGVQVGLINYSRDTIAHKVGLVNVNPKTKIDVMYYAGTSTKLNFAMRFRNRSTYSMVGVGTHYMGLDKRFSGALFYRLGQYFEIAPRWTVSSDIGFFHIETFQNNEDKPKRLCSLQLRVNTDYQINNYMSAFASVGYGDTRYYHHLKEYRNGAIVEAGIAVRYNKKKYPLMTGYEAPNAKTTNKEDADTDSTYAYNAPYMHRKYLWKGIAEATGINVAVHCFDRFVMNEDFAKVNLHTIHHNIKTGFVWDNDQFSTNLFAHPYHGSLYFNSARSSGMTFWESAPFALGGSLMWETCGEIEPPAINDLMATTFGGICIGEVTHRISDIILNDSQRGFRRFLREFAATVVCPMKGFNRIISGDTWAVKNKYYKYHDYNRFPVDLSISVGDRYLADNGALFRGEHNPYVNLFMEYGNPFNDSENKPYDFFYAEATFGFSANQPLINGLHILGRIWGAPVYENNNIQAEFGIFQHFNYYDSKPVKDGTSLTPYRISEAASFGPGVIFSFPQVGALTRLEQRVFLSAILLGGTKSDYYNVIDRDYNMGSGFSIKTKTHMEFHNFGRFIIHTDYYRIFTWKGYENKDLTKVDPLYLNAQGDKGNASLLVLNPIWELDLKGSLSAVLSGTYYVRDTYYKYHDNVYAKTFEIRFGLTYHF</sequence>
<protein>
    <submittedName>
        <fullName evidence="3">DUF3943 domain-containing protein</fullName>
    </submittedName>
</protein>
<keyword evidence="1" id="KW-0732">Signal</keyword>
<accession>A0ABM7NWJ2</accession>
<dbReference type="EMBL" id="AP024484">
    <property type="protein sequence ID" value="BCS84759.1"/>
    <property type="molecule type" value="Genomic_DNA"/>
</dbReference>
<dbReference type="InterPro" id="IPR025079">
    <property type="entry name" value="DUF3943"/>
</dbReference>
<feature type="signal peptide" evidence="1">
    <location>
        <begin position="1"/>
        <end position="21"/>
    </location>
</feature>
<dbReference type="NCBIfam" id="NF047436">
    <property type="entry name" value="LA_2272_repeat"/>
    <property type="match status" value="1"/>
</dbReference>
<evidence type="ECO:0000256" key="1">
    <source>
        <dbReference type="SAM" id="SignalP"/>
    </source>
</evidence>
<evidence type="ECO:0000313" key="4">
    <source>
        <dbReference type="Proteomes" id="UP001319045"/>
    </source>
</evidence>
<proteinExistence type="predicted"/>